<feature type="compositionally biased region" description="Polar residues" evidence="1">
    <location>
        <begin position="106"/>
        <end position="129"/>
    </location>
</feature>
<dbReference type="EMBL" id="AMZH03020580">
    <property type="protein sequence ID" value="RRT39041.1"/>
    <property type="molecule type" value="Genomic_DNA"/>
</dbReference>
<proteinExistence type="predicted"/>
<reference evidence="2 3" key="1">
    <citation type="journal article" date="2014" name="Agronomy (Basel)">
        <title>A Draft Genome Sequence for Ensete ventricosum, the Drought-Tolerant Tree Against Hunger.</title>
        <authorList>
            <person name="Harrison J."/>
            <person name="Moore K.A."/>
            <person name="Paszkiewicz K."/>
            <person name="Jones T."/>
            <person name="Grant M."/>
            <person name="Ambacheew D."/>
            <person name="Muzemil S."/>
            <person name="Studholme D.J."/>
        </authorList>
    </citation>
    <scope>NUCLEOTIDE SEQUENCE [LARGE SCALE GENOMIC DNA]</scope>
</reference>
<protein>
    <submittedName>
        <fullName evidence="2">Uncharacterized protein</fullName>
    </submittedName>
</protein>
<comment type="caution">
    <text evidence="2">The sequence shown here is derived from an EMBL/GenBank/DDBJ whole genome shotgun (WGS) entry which is preliminary data.</text>
</comment>
<evidence type="ECO:0000256" key="1">
    <source>
        <dbReference type="SAM" id="MobiDB-lite"/>
    </source>
</evidence>
<dbReference type="Proteomes" id="UP000287651">
    <property type="component" value="Unassembled WGS sequence"/>
</dbReference>
<feature type="region of interest" description="Disordered" evidence="1">
    <location>
        <begin position="76"/>
        <end position="129"/>
    </location>
</feature>
<gene>
    <name evidence="2" type="ORF">B296_00054656</name>
</gene>
<name>A0A426XHT8_ENSVE</name>
<dbReference type="AlphaFoldDB" id="A0A426XHT8"/>
<organism evidence="2 3">
    <name type="scientific">Ensete ventricosum</name>
    <name type="common">Abyssinian banana</name>
    <name type="synonym">Musa ensete</name>
    <dbReference type="NCBI Taxonomy" id="4639"/>
    <lineage>
        <taxon>Eukaryota</taxon>
        <taxon>Viridiplantae</taxon>
        <taxon>Streptophyta</taxon>
        <taxon>Embryophyta</taxon>
        <taxon>Tracheophyta</taxon>
        <taxon>Spermatophyta</taxon>
        <taxon>Magnoliopsida</taxon>
        <taxon>Liliopsida</taxon>
        <taxon>Zingiberales</taxon>
        <taxon>Musaceae</taxon>
        <taxon>Ensete</taxon>
    </lineage>
</organism>
<evidence type="ECO:0000313" key="2">
    <source>
        <dbReference type="EMBL" id="RRT39041.1"/>
    </source>
</evidence>
<accession>A0A426XHT8</accession>
<feature type="compositionally biased region" description="Basic and acidic residues" evidence="1">
    <location>
        <begin position="77"/>
        <end position="88"/>
    </location>
</feature>
<evidence type="ECO:0000313" key="3">
    <source>
        <dbReference type="Proteomes" id="UP000287651"/>
    </source>
</evidence>
<sequence>MEGEYGQNPVSAVWWNQRIVSDRRGKKSDVEEQVGFCCRRSDGDPMGGCQPSDRGRCRTRCIRRRFGRLIAESMVGSDRDRQRSRDLMRGTSRASRLSPAKRQPIGFSSPTVSNDNVHSNSGDGVDTNASMARWKDKVRTSRWRLNNNDSSGEVGCSRSEGEEANPIGAMLGSITTATLTSRKTVGLHEKV</sequence>